<evidence type="ECO:0000313" key="9">
    <source>
        <dbReference type="EMBL" id="AAS90624.1"/>
    </source>
</evidence>
<evidence type="ECO:0000256" key="7">
    <source>
        <dbReference type="ARBA" id="ARBA00022840"/>
    </source>
</evidence>
<sequence>MALIHGVLDQANDFARVDFARYLQQLTTHLSHSYGMNANAIAIHTHAQAIWLNTEVAGACGLIVHELVSNSLKHAFPDDREGEIYVSMDYTNRQYTLTVTDNGIGLPADFNLHATPSLGFKLILALANQLSGHLDFETHGGTRFSITFADDSVRE</sequence>
<name>Q6Q220_9BACT</name>
<dbReference type="EC" id="2.7.13.3" evidence="2"/>
<accession>Q6Q220</accession>
<evidence type="ECO:0000256" key="6">
    <source>
        <dbReference type="ARBA" id="ARBA00022777"/>
    </source>
</evidence>
<dbReference type="EMBL" id="AY566827">
    <property type="protein sequence ID" value="AAS90624.1"/>
    <property type="molecule type" value="Genomic_DNA"/>
</dbReference>
<keyword evidence="5" id="KW-0547">Nucleotide-binding</keyword>
<dbReference type="Gene3D" id="3.30.565.10">
    <property type="entry name" value="Histidine kinase-like ATPase, C-terminal domain"/>
    <property type="match status" value="1"/>
</dbReference>
<dbReference type="AlphaFoldDB" id="Q6Q220"/>
<dbReference type="InterPro" id="IPR036890">
    <property type="entry name" value="HATPase_C_sf"/>
</dbReference>
<comment type="catalytic activity">
    <reaction evidence="1">
        <text>ATP + protein L-histidine = ADP + protein N-phospho-L-histidine.</text>
        <dbReference type="EC" id="2.7.13.3"/>
    </reaction>
</comment>
<evidence type="ECO:0000256" key="1">
    <source>
        <dbReference type="ARBA" id="ARBA00000085"/>
    </source>
</evidence>
<feature type="domain" description="Histidine kinase/HSP90-like ATPase" evidence="8">
    <location>
        <begin position="55"/>
        <end position="152"/>
    </location>
</feature>
<proteinExistence type="predicted"/>
<dbReference type="PANTHER" id="PTHR41523:SF8">
    <property type="entry name" value="ETHYLENE RESPONSE SENSOR PROTEIN"/>
    <property type="match status" value="1"/>
</dbReference>
<dbReference type="InterPro" id="IPR003594">
    <property type="entry name" value="HATPase_dom"/>
</dbReference>
<evidence type="ECO:0000259" key="8">
    <source>
        <dbReference type="SMART" id="SM00387"/>
    </source>
</evidence>
<dbReference type="PANTHER" id="PTHR41523">
    <property type="entry name" value="TWO-COMPONENT SYSTEM SENSOR PROTEIN"/>
    <property type="match status" value="1"/>
</dbReference>
<dbReference type="SUPFAM" id="SSF55874">
    <property type="entry name" value="ATPase domain of HSP90 chaperone/DNA topoisomerase II/histidine kinase"/>
    <property type="match status" value="1"/>
</dbReference>
<reference evidence="9" key="1">
    <citation type="journal article" date="2004" name="Environ. Microbiol.">
        <title>Uncultured soil bacteria are a reservoir of new antibiotic resistance genes.</title>
        <authorList>
            <person name="Riesenfeld C.S."/>
            <person name="Goodman R.M."/>
            <person name="Handelsman J."/>
        </authorList>
    </citation>
    <scope>NUCLEOTIDE SEQUENCE</scope>
</reference>
<evidence type="ECO:0000256" key="3">
    <source>
        <dbReference type="ARBA" id="ARBA00022553"/>
    </source>
</evidence>
<keyword evidence="7" id="KW-0067">ATP-binding</keyword>
<protein>
    <recommendedName>
        <fullName evidence="2">histidine kinase</fullName>
        <ecNumber evidence="2">2.7.13.3</ecNumber>
    </recommendedName>
</protein>
<dbReference type="GO" id="GO:0004673">
    <property type="term" value="F:protein histidine kinase activity"/>
    <property type="evidence" value="ECO:0007669"/>
    <property type="project" value="UniProtKB-EC"/>
</dbReference>
<keyword evidence="4" id="KW-0808">Transferase</keyword>
<evidence type="ECO:0000256" key="4">
    <source>
        <dbReference type="ARBA" id="ARBA00022679"/>
    </source>
</evidence>
<evidence type="ECO:0000256" key="5">
    <source>
        <dbReference type="ARBA" id="ARBA00022741"/>
    </source>
</evidence>
<dbReference type="Pfam" id="PF02518">
    <property type="entry name" value="HATPase_c"/>
    <property type="match status" value="1"/>
</dbReference>
<evidence type="ECO:0000256" key="2">
    <source>
        <dbReference type="ARBA" id="ARBA00012438"/>
    </source>
</evidence>
<keyword evidence="6" id="KW-0418">Kinase</keyword>
<organism evidence="9">
    <name type="scientific">uncultured soil bacterium</name>
    <dbReference type="NCBI Taxonomy" id="164851"/>
    <lineage>
        <taxon>Bacteria</taxon>
        <taxon>environmental samples</taxon>
    </lineage>
</organism>
<dbReference type="GO" id="GO:0005524">
    <property type="term" value="F:ATP binding"/>
    <property type="evidence" value="ECO:0007669"/>
    <property type="project" value="UniProtKB-KW"/>
</dbReference>
<dbReference type="SMART" id="SM00387">
    <property type="entry name" value="HATPase_c"/>
    <property type="match status" value="1"/>
</dbReference>
<keyword evidence="3" id="KW-0597">Phosphoprotein</keyword>